<organism evidence="1 2">
    <name type="scientific">Flagellimonas profundi</name>
    <dbReference type="NCBI Taxonomy" id="2915620"/>
    <lineage>
        <taxon>Bacteria</taxon>
        <taxon>Pseudomonadati</taxon>
        <taxon>Bacteroidota</taxon>
        <taxon>Flavobacteriia</taxon>
        <taxon>Flavobacteriales</taxon>
        <taxon>Flavobacteriaceae</taxon>
        <taxon>Flagellimonas</taxon>
    </lineage>
</organism>
<dbReference type="InterPro" id="IPR032710">
    <property type="entry name" value="NTF2-like_dom_sf"/>
</dbReference>
<dbReference type="SUPFAM" id="SSF54427">
    <property type="entry name" value="NTF2-like"/>
    <property type="match status" value="1"/>
</dbReference>
<accession>A0ABS3FK01</accession>
<dbReference type="Gene3D" id="3.10.450.50">
    <property type="match status" value="1"/>
</dbReference>
<comment type="caution">
    <text evidence="1">The sequence shown here is derived from an EMBL/GenBank/DDBJ whole genome shotgun (WGS) entry which is preliminary data.</text>
</comment>
<proteinExistence type="predicted"/>
<sequence>MKILQRPLIILILIMSIAACKKSKEGVKEESVENTVIIEKEKQAILESLRTETEDAFNRDYQAWRTNWVHQPSVVKTYMNFADSSFSEMLGWREVDDFVKTYIKEHPEPVPTPVQPDNVTIQVFGTGAWVSYRTFDETFGNKRETRLMVKEAGQWKIAGMHTTIYGFEPVR</sequence>
<reference evidence="1 2" key="1">
    <citation type="submission" date="2021-03" db="EMBL/GenBank/DDBJ databases">
        <title>Muricauda lutimaris sp. nov. and Muricauda ruestringensis sp. nov, two marine members of the Flavobacteriaceae isolated from deep sea sediments of Western Pacific.</title>
        <authorList>
            <person name="Zhao S."/>
            <person name="Liu R."/>
        </authorList>
    </citation>
    <scope>NUCLEOTIDE SEQUENCE [LARGE SCALE GENOMIC DNA]</scope>
    <source>
        <strain evidence="1 2">BC31-3-A3</strain>
    </source>
</reference>
<keyword evidence="2" id="KW-1185">Reference proteome</keyword>
<protein>
    <submittedName>
        <fullName evidence="1">Nuclear transport factor 2 family protein</fullName>
    </submittedName>
</protein>
<evidence type="ECO:0000313" key="1">
    <source>
        <dbReference type="EMBL" id="MBO0343489.1"/>
    </source>
</evidence>
<evidence type="ECO:0000313" key="2">
    <source>
        <dbReference type="Proteomes" id="UP000664807"/>
    </source>
</evidence>
<name>A0ABS3FK01_9FLAO</name>
<dbReference type="EMBL" id="JAFLNM010000006">
    <property type="protein sequence ID" value="MBO0343489.1"/>
    <property type="molecule type" value="Genomic_DNA"/>
</dbReference>
<dbReference type="RefSeq" id="WP_207030444.1">
    <property type="nucleotide sequence ID" value="NZ_JAFLNM010000006.1"/>
</dbReference>
<dbReference type="PROSITE" id="PS51257">
    <property type="entry name" value="PROKAR_LIPOPROTEIN"/>
    <property type="match status" value="1"/>
</dbReference>
<dbReference type="Proteomes" id="UP000664807">
    <property type="component" value="Unassembled WGS sequence"/>
</dbReference>
<gene>
    <name evidence="1" type="ORF">J0654_17675</name>
</gene>